<evidence type="ECO:0000313" key="2">
    <source>
        <dbReference type="Proteomes" id="UP000002668"/>
    </source>
</evidence>
<evidence type="ECO:0000313" key="1">
    <source>
        <dbReference type="EMBL" id="CBX95334.1"/>
    </source>
</evidence>
<proteinExistence type="predicted"/>
<organism evidence="2">
    <name type="scientific">Leptosphaeria maculans (strain JN3 / isolate v23.1.3 / race Av1-4-5-6-7-8)</name>
    <name type="common">Blackleg fungus</name>
    <name type="synonym">Phoma lingam</name>
    <dbReference type="NCBI Taxonomy" id="985895"/>
    <lineage>
        <taxon>Eukaryota</taxon>
        <taxon>Fungi</taxon>
        <taxon>Dikarya</taxon>
        <taxon>Ascomycota</taxon>
        <taxon>Pezizomycotina</taxon>
        <taxon>Dothideomycetes</taxon>
        <taxon>Pleosporomycetidae</taxon>
        <taxon>Pleosporales</taxon>
        <taxon>Pleosporineae</taxon>
        <taxon>Leptosphaeriaceae</taxon>
        <taxon>Plenodomus</taxon>
        <taxon>Plenodomus lingam/Leptosphaeria maculans species complex</taxon>
    </lineage>
</organism>
<accession>E4ZXC4</accession>
<reference evidence="2" key="1">
    <citation type="journal article" date="2011" name="Nat. Commun.">
        <title>Effector diversification within compartments of the Leptosphaeria maculans genome affected by Repeat-Induced Point mutations.</title>
        <authorList>
            <person name="Rouxel T."/>
            <person name="Grandaubert J."/>
            <person name="Hane J.K."/>
            <person name="Hoede C."/>
            <person name="van de Wouw A.P."/>
            <person name="Couloux A."/>
            <person name="Dominguez V."/>
            <person name="Anthouard V."/>
            <person name="Bally P."/>
            <person name="Bourras S."/>
            <person name="Cozijnsen A.J."/>
            <person name="Ciuffetti L.M."/>
            <person name="Degrave A."/>
            <person name="Dilmaghani A."/>
            <person name="Duret L."/>
            <person name="Fudal I."/>
            <person name="Goodwin S.B."/>
            <person name="Gout L."/>
            <person name="Glaser N."/>
            <person name="Linglin J."/>
            <person name="Kema G.H.J."/>
            <person name="Lapalu N."/>
            <person name="Lawrence C.B."/>
            <person name="May K."/>
            <person name="Meyer M."/>
            <person name="Ollivier B."/>
            <person name="Poulain J."/>
            <person name="Schoch C.L."/>
            <person name="Simon A."/>
            <person name="Spatafora J.W."/>
            <person name="Stachowiak A."/>
            <person name="Turgeon B.G."/>
            <person name="Tyler B.M."/>
            <person name="Vincent D."/>
            <person name="Weissenbach J."/>
            <person name="Amselem J."/>
            <person name="Quesneville H."/>
            <person name="Oliver R.P."/>
            <person name="Wincker P."/>
            <person name="Balesdent M.-H."/>
            <person name="Howlett B.J."/>
        </authorList>
    </citation>
    <scope>NUCLEOTIDE SEQUENCE [LARGE SCALE GENOMIC DNA]</scope>
    <source>
        <strain evidence="2">JN3 / isolate v23.1.3 / race Av1-4-5-6-7-8</strain>
    </source>
</reference>
<name>E4ZXC4_LEPMJ</name>
<dbReference type="HOGENOM" id="CLU_2923065_0_0_1"/>
<dbReference type="EMBL" id="FP929127">
    <property type="protein sequence ID" value="CBX95334.1"/>
    <property type="molecule type" value="Genomic_DNA"/>
</dbReference>
<dbReference type="InParanoid" id="E4ZXC4"/>
<keyword evidence="2" id="KW-1185">Reference proteome</keyword>
<gene>
    <name evidence="1" type="ORF">LEMA_uP024860.1</name>
</gene>
<sequence>MYMLYVMQLPGLALTDTELHHDAVGGDWTESSLDAPRMLAQRISTRRLQLCFGDVGLLSIL</sequence>
<dbReference type="Proteomes" id="UP000002668">
    <property type="component" value="Genome"/>
</dbReference>
<dbReference type="VEuPathDB" id="FungiDB:LEMA_uP024860.1"/>
<protein>
    <submittedName>
        <fullName evidence="1">Predicted protein</fullName>
    </submittedName>
</protein>
<dbReference type="AlphaFoldDB" id="E4ZXC4"/>